<evidence type="ECO:0000313" key="1">
    <source>
        <dbReference type="EMBL" id="VVA20663.1"/>
    </source>
</evidence>
<dbReference type="PANTHER" id="PTHR32258">
    <property type="entry name" value="PROTEIN NETWORKED 4A"/>
    <property type="match status" value="1"/>
</dbReference>
<dbReference type="Gramene" id="VVA20663">
    <property type="protein sequence ID" value="VVA20663"/>
    <property type="gene ID" value="Prudul26B030240"/>
</dbReference>
<dbReference type="InterPro" id="IPR051861">
    <property type="entry name" value="NET_actin-binding_domain"/>
</dbReference>
<sequence>MSVYTFPLREIGLSLWHVAFDFNSSMVHAESSHLDGDQVATVSDGVSDLQDLRRRIKAIEKAMVEKERHFSANQISECSSYGISRRNTIEADGQMLELWETTDQDASIDLMVGKGQKVDAVPTDHKPRQEGNKRRILERLDSDVRKFTNLQITVEDLKWNDITEKSKKGKGIEFENVKGQLEEADEAITKLFDVNQKLMKNVEDGSLFSDGASGVVSDESWSVRRRRLSEQAKEGFEKIGQLQLEVQKLQFLLLKLDGEKESRGSTRITERKTRVLLRDYIYGGNRTSQKRKKAPFCACIQPPTKGD</sequence>
<accession>A0A5E4EYA2</accession>
<dbReference type="OMA" id="NQISECS"/>
<dbReference type="GO" id="GO:0051015">
    <property type="term" value="F:actin filament binding"/>
    <property type="evidence" value="ECO:0007669"/>
    <property type="project" value="TreeGrafter"/>
</dbReference>
<gene>
    <name evidence="1" type="ORF">ALMOND_2B030240</name>
</gene>
<protein>
    <submittedName>
        <fullName evidence="1">PREDICTED: NETWORKED</fullName>
    </submittedName>
</protein>
<evidence type="ECO:0000313" key="2">
    <source>
        <dbReference type="Proteomes" id="UP000327085"/>
    </source>
</evidence>
<dbReference type="Proteomes" id="UP000327085">
    <property type="component" value="Chromosome 3"/>
</dbReference>
<proteinExistence type="predicted"/>
<organism evidence="1 2">
    <name type="scientific">Prunus dulcis</name>
    <name type="common">Almond</name>
    <name type="synonym">Amygdalus dulcis</name>
    <dbReference type="NCBI Taxonomy" id="3755"/>
    <lineage>
        <taxon>Eukaryota</taxon>
        <taxon>Viridiplantae</taxon>
        <taxon>Streptophyta</taxon>
        <taxon>Embryophyta</taxon>
        <taxon>Tracheophyta</taxon>
        <taxon>Spermatophyta</taxon>
        <taxon>Magnoliopsida</taxon>
        <taxon>eudicotyledons</taxon>
        <taxon>Gunneridae</taxon>
        <taxon>Pentapetalae</taxon>
        <taxon>rosids</taxon>
        <taxon>fabids</taxon>
        <taxon>Rosales</taxon>
        <taxon>Rosaceae</taxon>
        <taxon>Amygdaloideae</taxon>
        <taxon>Amygdaleae</taxon>
        <taxon>Prunus</taxon>
    </lineage>
</organism>
<dbReference type="AlphaFoldDB" id="A0A5E4EYA2"/>
<reference evidence="2" key="1">
    <citation type="journal article" date="2020" name="Plant J.">
        <title>Transposons played a major role in the diversification between the closely related almond and peach genomes: results from the almond genome sequence.</title>
        <authorList>
            <person name="Alioto T."/>
            <person name="Alexiou K.G."/>
            <person name="Bardil A."/>
            <person name="Barteri F."/>
            <person name="Castanera R."/>
            <person name="Cruz F."/>
            <person name="Dhingra A."/>
            <person name="Duval H."/>
            <person name="Fernandez I Marti A."/>
            <person name="Frias L."/>
            <person name="Galan B."/>
            <person name="Garcia J.L."/>
            <person name="Howad W."/>
            <person name="Gomez-Garrido J."/>
            <person name="Gut M."/>
            <person name="Julca I."/>
            <person name="Morata J."/>
            <person name="Puigdomenech P."/>
            <person name="Ribeca P."/>
            <person name="Rubio Cabetas M.J."/>
            <person name="Vlasova A."/>
            <person name="Wirthensohn M."/>
            <person name="Garcia-Mas J."/>
            <person name="Gabaldon T."/>
            <person name="Casacuberta J.M."/>
            <person name="Arus P."/>
        </authorList>
    </citation>
    <scope>NUCLEOTIDE SEQUENCE [LARGE SCALE GENOMIC DNA]</scope>
    <source>
        <strain evidence="2">cv. Texas</strain>
    </source>
</reference>
<dbReference type="GO" id="GO:0005886">
    <property type="term" value="C:plasma membrane"/>
    <property type="evidence" value="ECO:0007669"/>
    <property type="project" value="TreeGrafter"/>
</dbReference>
<dbReference type="InParanoid" id="A0A5E4EYA2"/>
<dbReference type="PANTHER" id="PTHR32258:SF32">
    <property type="entry name" value="PROTEIN NETWORKED 1D"/>
    <property type="match status" value="1"/>
</dbReference>
<dbReference type="EMBL" id="CABIKO010000046">
    <property type="protein sequence ID" value="VVA20663.1"/>
    <property type="molecule type" value="Genomic_DNA"/>
</dbReference>
<name>A0A5E4EYA2_PRUDU</name>